<sequence length="197" mass="22570">MSDTKSSVLQAALPLFVEKGFLHTSLEDAAVAAGIPVGELKKQFPTTDELFMELIKSMDNQKFDNMDSYEQTSESCWEQVVKFVKLAEHQIEIVNEKSLLPALMEFNMTSWRQKKNQDFIQWRYDVGTEEMIQFFKKGIDSGEFRPKQPIEAIVGFFGSQVNGLAIAVQWAGKEKIDYKKQIEMLLSYLQDVLDPVN</sequence>
<feature type="DNA-binding region" description="H-T-H motif" evidence="2">
    <location>
        <begin position="25"/>
        <end position="44"/>
    </location>
</feature>
<dbReference type="Pfam" id="PF00440">
    <property type="entry name" value="TetR_N"/>
    <property type="match status" value="1"/>
</dbReference>
<organism evidence="4 5">
    <name type="scientific">Paenibacillus flagellatus</name>
    <dbReference type="NCBI Taxonomy" id="2211139"/>
    <lineage>
        <taxon>Bacteria</taxon>
        <taxon>Bacillati</taxon>
        <taxon>Bacillota</taxon>
        <taxon>Bacilli</taxon>
        <taxon>Bacillales</taxon>
        <taxon>Paenibacillaceae</taxon>
        <taxon>Paenibacillus</taxon>
    </lineage>
</organism>
<name>A0A2V5KBX3_9BACL</name>
<evidence type="ECO:0000256" key="1">
    <source>
        <dbReference type="ARBA" id="ARBA00023125"/>
    </source>
</evidence>
<dbReference type="InterPro" id="IPR001647">
    <property type="entry name" value="HTH_TetR"/>
</dbReference>
<dbReference type="InterPro" id="IPR036271">
    <property type="entry name" value="Tet_transcr_reg_TetR-rel_C_sf"/>
</dbReference>
<keyword evidence="5" id="KW-1185">Reference proteome</keyword>
<dbReference type="EMBL" id="QJVJ01000001">
    <property type="protein sequence ID" value="PYI57079.1"/>
    <property type="molecule type" value="Genomic_DNA"/>
</dbReference>
<reference evidence="4 5" key="1">
    <citation type="submission" date="2018-05" db="EMBL/GenBank/DDBJ databases">
        <title>Paenibacillus flagellatus sp. nov., isolated from selenium mineral soil.</title>
        <authorList>
            <person name="Dai X."/>
        </authorList>
    </citation>
    <scope>NUCLEOTIDE SEQUENCE [LARGE SCALE GENOMIC DNA]</scope>
    <source>
        <strain evidence="4 5">DXL2</strain>
    </source>
</reference>
<dbReference type="InterPro" id="IPR009057">
    <property type="entry name" value="Homeodomain-like_sf"/>
</dbReference>
<dbReference type="GO" id="GO:0003677">
    <property type="term" value="F:DNA binding"/>
    <property type="evidence" value="ECO:0007669"/>
    <property type="project" value="UniProtKB-UniRule"/>
</dbReference>
<dbReference type="Gene3D" id="1.10.10.60">
    <property type="entry name" value="Homeodomain-like"/>
    <property type="match status" value="1"/>
</dbReference>
<accession>A0A2V5KBX3</accession>
<dbReference type="InterPro" id="IPR041612">
    <property type="entry name" value="YfiR_C"/>
</dbReference>
<evidence type="ECO:0000256" key="2">
    <source>
        <dbReference type="PROSITE-ProRule" id="PRU00335"/>
    </source>
</evidence>
<evidence type="ECO:0000313" key="5">
    <source>
        <dbReference type="Proteomes" id="UP000247476"/>
    </source>
</evidence>
<dbReference type="Pfam" id="PF17922">
    <property type="entry name" value="TetR_C_17"/>
    <property type="match status" value="1"/>
</dbReference>
<keyword evidence="1 2" id="KW-0238">DNA-binding</keyword>
<comment type="caution">
    <text evidence="4">The sequence shown here is derived from an EMBL/GenBank/DDBJ whole genome shotgun (WGS) entry which is preliminary data.</text>
</comment>
<evidence type="ECO:0000259" key="3">
    <source>
        <dbReference type="PROSITE" id="PS50977"/>
    </source>
</evidence>
<feature type="domain" description="HTH tetR-type" evidence="3">
    <location>
        <begin position="2"/>
        <end position="62"/>
    </location>
</feature>
<evidence type="ECO:0000313" key="4">
    <source>
        <dbReference type="EMBL" id="PYI57079.1"/>
    </source>
</evidence>
<dbReference type="AlphaFoldDB" id="A0A2V5KBX3"/>
<gene>
    <name evidence="4" type="ORF">DLM86_01115</name>
</gene>
<dbReference type="Proteomes" id="UP000247476">
    <property type="component" value="Unassembled WGS sequence"/>
</dbReference>
<dbReference type="SUPFAM" id="SSF46689">
    <property type="entry name" value="Homeodomain-like"/>
    <property type="match status" value="1"/>
</dbReference>
<dbReference type="OrthoDB" id="9814703at2"/>
<protein>
    <recommendedName>
        <fullName evidence="3">HTH tetR-type domain-containing protein</fullName>
    </recommendedName>
</protein>
<dbReference type="PROSITE" id="PS50977">
    <property type="entry name" value="HTH_TETR_2"/>
    <property type="match status" value="1"/>
</dbReference>
<dbReference type="SUPFAM" id="SSF48498">
    <property type="entry name" value="Tetracyclin repressor-like, C-terminal domain"/>
    <property type="match status" value="1"/>
</dbReference>
<proteinExistence type="predicted"/>
<dbReference type="RefSeq" id="WP_110838119.1">
    <property type="nucleotide sequence ID" value="NZ_QJVJ01000001.1"/>
</dbReference>
<dbReference type="Gene3D" id="1.10.357.10">
    <property type="entry name" value="Tetracycline Repressor, domain 2"/>
    <property type="match status" value="1"/>
</dbReference>